<keyword evidence="2" id="KW-0255">Endonuclease</keyword>
<proteinExistence type="predicted"/>
<dbReference type="SMART" id="SM00507">
    <property type="entry name" value="HNHc"/>
    <property type="match status" value="1"/>
</dbReference>
<organism evidence="2 3">
    <name type="scientific">Gordonia phage BrutonGaster</name>
    <dbReference type="NCBI Taxonomy" id="2530116"/>
    <lineage>
        <taxon>Viruses</taxon>
        <taxon>Duplodnaviria</taxon>
        <taxon>Heunggongvirae</taxon>
        <taxon>Uroviricota</taxon>
        <taxon>Caudoviricetes</taxon>
        <taxon>Oneupvirus</taxon>
        <taxon>Oneupvirus brutongaster</taxon>
    </lineage>
</organism>
<keyword evidence="3" id="KW-1185">Reference proteome</keyword>
<reference evidence="2 3" key="1">
    <citation type="submission" date="2019-02" db="EMBL/GenBank/DDBJ databases">
        <authorList>
            <person name="Rowley M."/>
            <person name="Stucki C."/>
            <person name="Ghiringhelli B."/>
            <person name="Naegele L."/>
            <person name="Emmons C.B."/>
            <person name="Slowan-Pomeroy T."/>
            <person name="Briggs L.A."/>
            <person name="Garlena R.A."/>
            <person name="Russell D.A."/>
            <person name="Pope W.H."/>
            <person name="Molloy S.D."/>
            <person name="Jacobs-Sera D."/>
            <person name="Hatfull G.F."/>
        </authorList>
    </citation>
    <scope>NUCLEOTIDE SEQUENCE [LARGE SCALE GENOMIC DNA]</scope>
</reference>
<dbReference type="GO" id="GO:0004519">
    <property type="term" value="F:endonuclease activity"/>
    <property type="evidence" value="ECO:0007669"/>
    <property type="project" value="UniProtKB-KW"/>
</dbReference>
<sequence>MYVVNPCKQCGADRNSLESTADAAKTCQLCRRAYQYRRRSQRKCSVEGCARLCNNVRFCYVHARVQTEEAQTCSVNDCLKRVQAKGLCSSHYQASRREAVAKRRRQIGCRVSGCPKPLLAKGLCKSHYDATRREELLEVERRWRQKNRDKVREKIRRRQARKRELDVRAVADRDLLRLRNRQLGRCFYCDDRLAAGQEHVDHVVPMSRGGRHSIGNLVIACAGCNCSKSDWFLYEWKLNQTTGRPLIRRSRAPV</sequence>
<accession>A0A482JN39</accession>
<evidence type="ECO:0000313" key="3">
    <source>
        <dbReference type="Proteomes" id="UP000295568"/>
    </source>
</evidence>
<dbReference type="KEGG" id="vg:55011995"/>
<keyword evidence="2" id="KW-0540">Nuclease</keyword>
<dbReference type="PANTHER" id="PTHR33877:SF1">
    <property type="entry name" value="TYPE IV METHYL-DIRECTED RESTRICTION ENZYME ECOKMCRA"/>
    <property type="match status" value="1"/>
</dbReference>
<dbReference type="InterPro" id="IPR003615">
    <property type="entry name" value="HNH_nuc"/>
</dbReference>
<dbReference type="PANTHER" id="PTHR33877">
    <property type="entry name" value="SLL1193 PROTEIN"/>
    <property type="match status" value="1"/>
</dbReference>
<dbReference type="Pfam" id="PF14279">
    <property type="entry name" value="HNH_5"/>
    <property type="match status" value="1"/>
</dbReference>
<evidence type="ECO:0000313" key="2">
    <source>
        <dbReference type="EMBL" id="QBP33254.1"/>
    </source>
</evidence>
<dbReference type="RefSeq" id="YP_009820551.1">
    <property type="nucleotide sequence ID" value="NC_048169.1"/>
</dbReference>
<feature type="domain" description="HNH nuclease" evidence="1">
    <location>
        <begin position="175"/>
        <end position="226"/>
    </location>
</feature>
<dbReference type="InterPro" id="IPR029471">
    <property type="entry name" value="HNH_5"/>
</dbReference>
<gene>
    <name evidence="2" type="primary">37</name>
    <name evidence="2" type="ORF">SEA_BRUTONGASTER_37</name>
</gene>
<keyword evidence="2" id="KW-0378">Hydrolase</keyword>
<evidence type="ECO:0000259" key="1">
    <source>
        <dbReference type="SMART" id="SM00507"/>
    </source>
</evidence>
<dbReference type="Gene3D" id="1.10.30.50">
    <property type="match status" value="1"/>
</dbReference>
<dbReference type="EMBL" id="MK524501">
    <property type="protein sequence ID" value="QBP33254.1"/>
    <property type="molecule type" value="Genomic_DNA"/>
</dbReference>
<protein>
    <submittedName>
        <fullName evidence="2">HNH endonuclease</fullName>
    </submittedName>
</protein>
<dbReference type="GeneID" id="55011995"/>
<dbReference type="Proteomes" id="UP000295568">
    <property type="component" value="Segment"/>
</dbReference>
<name>A0A482JN39_9CAUD</name>
<dbReference type="InterPro" id="IPR052892">
    <property type="entry name" value="NA-targeting_endonuclease"/>
</dbReference>